<dbReference type="Pfam" id="PF13620">
    <property type="entry name" value="CarboxypepD_reg"/>
    <property type="match status" value="1"/>
</dbReference>
<keyword evidence="3" id="KW-1134">Transmembrane beta strand</keyword>
<dbReference type="GO" id="GO:0009279">
    <property type="term" value="C:cell outer membrane"/>
    <property type="evidence" value="ECO:0007669"/>
    <property type="project" value="UniProtKB-SubCell"/>
</dbReference>
<comment type="subcellular location">
    <subcellularLocation>
        <location evidence="1">Cell outer membrane</location>
        <topology evidence="1">Multi-pass membrane protein</topology>
    </subcellularLocation>
</comment>
<reference evidence="9" key="1">
    <citation type="submission" date="2020-05" db="EMBL/GenBank/DDBJ databases">
        <title>Chitinophaga laudate sp. nov., isolated from a tropical peat swamp.</title>
        <authorList>
            <person name="Goh C.B.S."/>
            <person name="Lee M.S."/>
            <person name="Parimannan S."/>
            <person name="Pasbakhsh P."/>
            <person name="Yule C.M."/>
            <person name="Rajandas H."/>
            <person name="Loke S."/>
            <person name="Croft L."/>
            <person name="Tan J.B.L."/>
        </authorList>
    </citation>
    <scope>NUCLEOTIDE SEQUENCE</scope>
    <source>
        <strain evidence="9">Mgbs1</strain>
    </source>
</reference>
<gene>
    <name evidence="9" type="ORF">ECE50_013255</name>
</gene>
<sequence>MGFRKLLTTFSLLLLTIVTFGQVTTSSMTGRIKDEKGEGLIGATVKATHVPSGTIYGTVTRTDGNYNIPGMRIGGPYKVEISFIGYKTVVLEGISLNLGEAYVINQALNSGQELQTVNIVGEKSTRLGQNKTGASTVINTRQLSTLPTVTRNITDFTRLTPQANGNNFGGRDGRYNNLQVDGANLNNNFGLSNDPLPGGGASPISLDAYDQISVNIAPFDVRQSGFTGAGINAVTKSGTNEFHGSAYSYYRDQSFNGKKVHDYELTLPNTENRIYGGTFGGAIIKNKLFFFVSGEYEKGLAPGITWQPKPDDFTGKLPANMSNTSVGELQKVSNFLINKYGYDPGSFSNFPAFETKNYKILAKIDWNINSVHKLTAKYSHFKGSDMNQVNGSSVPNSTVGNFTVTGPNGTTISASRLPFNRFSNNSMDFNNSTYITDHWSKSASLELNSTFSNKISNQLILTYTKNQDTRKPVGGSLFPTVDIFDGTGKNYISFGTDPFTRNNDLINNIFSVTDNFTYYKDNHTFTAGLTYEYQKVGNMFMPGSSSYYIYNTLQDFMDDKAPAYYATTYSLVPGKPQVYSAELKIGQVGAYIQDNWNVKPNFNLTIGLRADMPIYLEQPLENPAISALSFPDKDGNMKNYNTGKWPKNRILLSPRIGFRWDVMNDKSLIVRGGTGIFTGKIPFVYLTNMPTNSGMYQNQVALNKPADLADIKFSTDPNKYLSKFPTTPSTVAPAGFTLIDPNFRFPQVFRTNIGFDKTLGAGFTFTFDAMYTKDINAVKMRNANLKEPTKNLDANGDNRPFYPSGSDKFVNPKQTTVIVMENTNKGYSMSFTGQVAKTFANGLYGSVAYTFTKAKDVTANPGNQAASIWQSNPTRGTSNALELYNSFYAIPHRIVASVSYRKEYAKHFASTLSLFYEGTSAGTISYVVNGDLNGDGNNAADLLYVYAKGSDVPFVDLVDKNNKVLFTVAQQQAAYDQFLSNSKYLSKRKGQYAERNSALLPWYNRLDARFLQDFFITTKGGTRHTLQLSVDMLNLPNLLNKNWGVRQQVTINNPLSRNSVSTDGKVTYNMNTLGSELLTTPYQDLRTNLSTWGMQLGVKYIF</sequence>
<dbReference type="Proteomes" id="UP000281028">
    <property type="component" value="Unassembled WGS sequence"/>
</dbReference>
<protein>
    <submittedName>
        <fullName evidence="9">TonB-dependent receptor</fullName>
    </submittedName>
</protein>
<keyword evidence="7" id="KW-0732">Signal</keyword>
<dbReference type="EMBL" id="RIAR02000001">
    <property type="protein sequence ID" value="NSL87809.1"/>
    <property type="molecule type" value="Genomic_DNA"/>
</dbReference>
<keyword evidence="2" id="KW-0813">Transport</keyword>
<dbReference type="SUPFAM" id="SSF56935">
    <property type="entry name" value="Porins"/>
    <property type="match status" value="1"/>
</dbReference>
<dbReference type="PANTHER" id="PTHR30069">
    <property type="entry name" value="TONB-DEPENDENT OUTER MEMBRANE RECEPTOR"/>
    <property type="match status" value="1"/>
</dbReference>
<evidence type="ECO:0000256" key="7">
    <source>
        <dbReference type="SAM" id="SignalP"/>
    </source>
</evidence>
<dbReference type="InterPro" id="IPR039426">
    <property type="entry name" value="TonB-dep_rcpt-like"/>
</dbReference>
<evidence type="ECO:0000256" key="2">
    <source>
        <dbReference type="ARBA" id="ARBA00022448"/>
    </source>
</evidence>
<dbReference type="GO" id="GO:0015344">
    <property type="term" value="F:siderophore uptake transmembrane transporter activity"/>
    <property type="evidence" value="ECO:0007669"/>
    <property type="project" value="TreeGrafter"/>
</dbReference>
<accession>A0A9Q5D583</accession>
<keyword evidence="9" id="KW-0675">Receptor</keyword>
<evidence type="ECO:0000313" key="9">
    <source>
        <dbReference type="EMBL" id="NSL87809.1"/>
    </source>
</evidence>
<dbReference type="InterPro" id="IPR008969">
    <property type="entry name" value="CarboxyPept-like_regulatory"/>
</dbReference>
<evidence type="ECO:0000256" key="5">
    <source>
        <dbReference type="ARBA" id="ARBA00023136"/>
    </source>
</evidence>
<comment type="caution">
    <text evidence="9">The sequence shown here is derived from an EMBL/GenBank/DDBJ whole genome shotgun (WGS) entry which is preliminary data.</text>
</comment>
<keyword evidence="4" id="KW-0812">Transmembrane</keyword>
<evidence type="ECO:0000256" key="4">
    <source>
        <dbReference type="ARBA" id="ARBA00022692"/>
    </source>
</evidence>
<dbReference type="InterPro" id="IPR057601">
    <property type="entry name" value="Oar-like_b-barrel"/>
</dbReference>
<feature type="chain" id="PRO_5040148233" evidence="7">
    <location>
        <begin position="22"/>
        <end position="1102"/>
    </location>
</feature>
<dbReference type="Gene3D" id="2.60.40.1120">
    <property type="entry name" value="Carboxypeptidase-like, regulatory domain"/>
    <property type="match status" value="1"/>
</dbReference>
<keyword evidence="6" id="KW-0998">Cell outer membrane</keyword>
<dbReference type="SUPFAM" id="SSF49464">
    <property type="entry name" value="Carboxypeptidase regulatory domain-like"/>
    <property type="match status" value="1"/>
</dbReference>
<dbReference type="Gene3D" id="2.40.170.20">
    <property type="entry name" value="TonB-dependent receptor, beta-barrel domain"/>
    <property type="match status" value="1"/>
</dbReference>
<evidence type="ECO:0000259" key="8">
    <source>
        <dbReference type="Pfam" id="PF25183"/>
    </source>
</evidence>
<feature type="signal peptide" evidence="7">
    <location>
        <begin position="1"/>
        <end position="21"/>
    </location>
</feature>
<dbReference type="AlphaFoldDB" id="A0A9Q5D583"/>
<evidence type="ECO:0000256" key="3">
    <source>
        <dbReference type="ARBA" id="ARBA00022452"/>
    </source>
</evidence>
<evidence type="ECO:0000256" key="6">
    <source>
        <dbReference type="ARBA" id="ARBA00023237"/>
    </source>
</evidence>
<dbReference type="InterPro" id="IPR036942">
    <property type="entry name" value="Beta-barrel_TonB_sf"/>
</dbReference>
<keyword evidence="10" id="KW-1185">Reference proteome</keyword>
<name>A0A9Q5D583_9BACT</name>
<feature type="domain" description="TonB-dependent transporter Oar-like beta-barrel" evidence="8">
    <location>
        <begin position="234"/>
        <end position="1040"/>
    </location>
</feature>
<evidence type="ECO:0000256" key="1">
    <source>
        <dbReference type="ARBA" id="ARBA00004571"/>
    </source>
</evidence>
<evidence type="ECO:0000313" key="10">
    <source>
        <dbReference type="Proteomes" id="UP000281028"/>
    </source>
</evidence>
<keyword evidence="5" id="KW-0472">Membrane</keyword>
<organism evidence="9 10">
    <name type="scientific">Chitinophaga solisilvae</name>
    <dbReference type="NCBI Taxonomy" id="1233460"/>
    <lineage>
        <taxon>Bacteria</taxon>
        <taxon>Pseudomonadati</taxon>
        <taxon>Bacteroidota</taxon>
        <taxon>Chitinophagia</taxon>
        <taxon>Chitinophagales</taxon>
        <taxon>Chitinophagaceae</taxon>
        <taxon>Chitinophaga</taxon>
    </lineage>
</organism>
<dbReference type="GO" id="GO:0044718">
    <property type="term" value="P:siderophore transmembrane transport"/>
    <property type="evidence" value="ECO:0007669"/>
    <property type="project" value="TreeGrafter"/>
</dbReference>
<proteinExistence type="predicted"/>
<dbReference type="PANTHER" id="PTHR30069:SF46">
    <property type="entry name" value="OAR PROTEIN"/>
    <property type="match status" value="1"/>
</dbReference>
<dbReference type="Pfam" id="PF25183">
    <property type="entry name" value="OMP_b-brl_4"/>
    <property type="match status" value="1"/>
</dbReference>